<dbReference type="InterPro" id="IPR003680">
    <property type="entry name" value="Flavodoxin_fold"/>
</dbReference>
<dbReference type="InterPro" id="IPR029039">
    <property type="entry name" value="Flavoprotein-like_sf"/>
</dbReference>
<dbReference type="GO" id="GO:0015297">
    <property type="term" value="F:antiporter activity"/>
    <property type="evidence" value="ECO:0007669"/>
    <property type="project" value="UniProtKB-KW"/>
</dbReference>
<evidence type="ECO:0000256" key="10">
    <source>
        <dbReference type="ARBA" id="ARBA00023136"/>
    </source>
</evidence>
<dbReference type="Pfam" id="PF02254">
    <property type="entry name" value="TrkA_N"/>
    <property type="match status" value="1"/>
</dbReference>
<feature type="transmembrane region" description="Helical" evidence="11">
    <location>
        <begin position="210"/>
        <end position="229"/>
    </location>
</feature>
<feature type="transmembrane region" description="Helical" evidence="11">
    <location>
        <begin position="370"/>
        <end position="392"/>
    </location>
</feature>
<evidence type="ECO:0000313" key="14">
    <source>
        <dbReference type="Proteomes" id="UP000677054"/>
    </source>
</evidence>
<keyword evidence="4" id="KW-1003">Cell membrane</keyword>
<keyword evidence="9" id="KW-0406">Ion transport</keyword>
<evidence type="ECO:0000256" key="6">
    <source>
        <dbReference type="ARBA" id="ARBA00022692"/>
    </source>
</evidence>
<feature type="transmembrane region" description="Helical" evidence="11">
    <location>
        <begin position="547"/>
        <end position="566"/>
    </location>
</feature>
<feature type="transmembrane region" description="Helical" evidence="11">
    <location>
        <begin position="515"/>
        <end position="535"/>
    </location>
</feature>
<dbReference type="InterPro" id="IPR038770">
    <property type="entry name" value="Na+/solute_symporter_sf"/>
</dbReference>
<gene>
    <name evidence="13" type="ORF">DSTB1V02_LOCUS13735</name>
</gene>
<dbReference type="Gene3D" id="3.40.50.720">
    <property type="entry name" value="NAD(P)-binding Rossmann-like Domain"/>
    <property type="match status" value="1"/>
</dbReference>
<keyword evidence="10 11" id="KW-0472">Membrane</keyword>
<feature type="transmembrane region" description="Helical" evidence="11">
    <location>
        <begin position="484"/>
        <end position="503"/>
    </location>
</feature>
<dbReference type="NCBIfam" id="TIGR00932">
    <property type="entry name" value="2a37"/>
    <property type="match status" value="1"/>
</dbReference>
<dbReference type="EMBL" id="LR906864">
    <property type="protein sequence ID" value="CAD7253989.1"/>
    <property type="molecule type" value="Genomic_DNA"/>
</dbReference>
<feature type="transmembrane region" description="Helical" evidence="11">
    <location>
        <begin position="235"/>
        <end position="254"/>
    </location>
</feature>
<dbReference type="InterPro" id="IPR036291">
    <property type="entry name" value="NAD(P)-bd_dom_sf"/>
</dbReference>
<keyword evidence="5" id="KW-0633">Potassium transport</keyword>
<proteinExistence type="predicted"/>
<dbReference type="GO" id="GO:0015079">
    <property type="term" value="F:potassium ion transmembrane transporter activity"/>
    <property type="evidence" value="ECO:0007669"/>
    <property type="project" value="InterPro"/>
</dbReference>
<dbReference type="InterPro" id="IPR006153">
    <property type="entry name" value="Cation/H_exchanger_TM"/>
</dbReference>
<accession>A0A7R9FT52</accession>
<dbReference type="PROSITE" id="PS51201">
    <property type="entry name" value="RCK_N"/>
    <property type="match status" value="1"/>
</dbReference>
<evidence type="ECO:0000256" key="2">
    <source>
        <dbReference type="ARBA" id="ARBA00022448"/>
    </source>
</evidence>
<name>A0A7R9FT52_9CRUS</name>
<keyword evidence="7" id="KW-0630">Potassium</keyword>
<keyword evidence="14" id="KW-1185">Reference proteome</keyword>
<dbReference type="Proteomes" id="UP000677054">
    <property type="component" value="Unassembled WGS sequence"/>
</dbReference>
<evidence type="ECO:0000256" key="11">
    <source>
        <dbReference type="SAM" id="Phobius"/>
    </source>
</evidence>
<evidence type="ECO:0000256" key="8">
    <source>
        <dbReference type="ARBA" id="ARBA00022989"/>
    </source>
</evidence>
<dbReference type="SUPFAM" id="SSF51735">
    <property type="entry name" value="NAD(P)-binding Rossmann-fold domains"/>
    <property type="match status" value="1"/>
</dbReference>
<feature type="domain" description="RCK N-terminal" evidence="12">
    <location>
        <begin position="592"/>
        <end position="685"/>
    </location>
</feature>
<evidence type="ECO:0000313" key="13">
    <source>
        <dbReference type="EMBL" id="CAD7253989.1"/>
    </source>
</evidence>
<dbReference type="Gene3D" id="1.20.1530.20">
    <property type="match status" value="1"/>
</dbReference>
<feature type="non-terminal residue" evidence="13">
    <location>
        <position position="685"/>
    </location>
</feature>
<dbReference type="InterPro" id="IPR003148">
    <property type="entry name" value="RCK_N"/>
</dbReference>
<evidence type="ECO:0000256" key="9">
    <source>
        <dbReference type="ARBA" id="ARBA00023065"/>
    </source>
</evidence>
<comment type="subcellular location">
    <subcellularLocation>
        <location evidence="1">Membrane</location>
        <topology evidence="1">Multi-pass membrane protein</topology>
    </subcellularLocation>
</comment>
<evidence type="ECO:0000256" key="5">
    <source>
        <dbReference type="ARBA" id="ARBA00022538"/>
    </source>
</evidence>
<dbReference type="PANTHER" id="PTHR46157:SF4">
    <property type="entry name" value="K(+) EFFLUX ANTIPORTER 3, CHLOROPLASTIC"/>
    <property type="match status" value="1"/>
</dbReference>
<sequence>FSNVIIDMQPKVLVLFAHPLYEKSLINKSLCRVYKNNENITFHDLYEVYPEFDIDIKYEKELLSGHDIIIWHHPFYWYSCPPLLKQWIDMVLEFKWAYGPGGNALQGKFVMQTISAGGSQIAYSQEGGNKYPIRQYLRPFQQTANLCKMTYLPPFVVYDSNRVDSEKIKNIVSHYQEAQMSNEFLIQALVYIGASMVLVPIAKKIGLSSIVGYLIAGIIIGPFVLQLAGDNGEDIMHASEFGVVLMLFLIGLELDPQKFWEMRKAIVGLGTAQMLVTGFILYIALLFFVPTWQSAVTIALAFAMSSTAIVLQTLKEKGFSKMVSGQASFAVLLFQDIAIIPILAILPFLGTKMVVGEGDHSGSFMDDQSGGMQVLMILAAVGVILVSGRYMIVPFLRYISKTGLRELFTASSIFLVVGVAALMQAVGLSPALGTFLAGVVLANSEFRHELESDIEPFKGMLLGLFFVSVGVTIDFNQVFNAPGIISMLVAIVLMVKFAVLFGIGKVFKMDSDQNFIFSFGLSQAGEFAFVLLGFASQIGILDNQLSSTMMAVVALTMVSTPFLLLINERIIDPYFGIKKVPTEDESDEINEKNKVIIAGFGHFGSTVGRLLRANKVEATILDHDSDRVALLRKMGFKVYYGDATRHDLLHAAGASEAHVLIAAIDSPEINHRLIETVKKHFPNIK</sequence>
<evidence type="ECO:0000259" key="12">
    <source>
        <dbReference type="PROSITE" id="PS51201"/>
    </source>
</evidence>
<dbReference type="PRINTS" id="PR00335">
    <property type="entry name" value="KUPTAKETRKA"/>
</dbReference>
<feature type="transmembrane region" description="Helical" evidence="11">
    <location>
        <begin position="295"/>
        <end position="314"/>
    </location>
</feature>
<feature type="transmembrane region" description="Helical" evidence="11">
    <location>
        <begin position="404"/>
        <end position="422"/>
    </location>
</feature>
<keyword evidence="8 11" id="KW-1133">Transmembrane helix</keyword>
<dbReference type="OrthoDB" id="8119717at2759"/>
<keyword evidence="2" id="KW-0813">Transport</keyword>
<feature type="transmembrane region" description="Helical" evidence="11">
    <location>
        <begin position="266"/>
        <end position="289"/>
    </location>
</feature>
<dbReference type="InterPro" id="IPR006036">
    <property type="entry name" value="K_uptake_TrkA"/>
</dbReference>
<organism evidence="13">
    <name type="scientific">Darwinula stevensoni</name>
    <dbReference type="NCBI Taxonomy" id="69355"/>
    <lineage>
        <taxon>Eukaryota</taxon>
        <taxon>Metazoa</taxon>
        <taxon>Ecdysozoa</taxon>
        <taxon>Arthropoda</taxon>
        <taxon>Crustacea</taxon>
        <taxon>Oligostraca</taxon>
        <taxon>Ostracoda</taxon>
        <taxon>Podocopa</taxon>
        <taxon>Podocopida</taxon>
        <taxon>Darwinulocopina</taxon>
        <taxon>Darwinuloidea</taxon>
        <taxon>Darwinulidae</taxon>
        <taxon>Darwinula</taxon>
    </lineage>
</organism>
<evidence type="ECO:0000256" key="7">
    <source>
        <dbReference type="ARBA" id="ARBA00022958"/>
    </source>
</evidence>
<evidence type="ECO:0000256" key="3">
    <source>
        <dbReference type="ARBA" id="ARBA00022449"/>
    </source>
</evidence>
<dbReference type="PANTHER" id="PTHR46157">
    <property type="entry name" value="K(+) EFFLUX ANTIPORTER 3, CHLOROPLASTIC"/>
    <property type="match status" value="1"/>
</dbReference>
<evidence type="ECO:0000256" key="4">
    <source>
        <dbReference type="ARBA" id="ARBA00022475"/>
    </source>
</evidence>
<feature type="transmembrane region" description="Helical" evidence="11">
    <location>
        <begin position="184"/>
        <end position="203"/>
    </location>
</feature>
<feature type="non-terminal residue" evidence="13">
    <location>
        <position position="1"/>
    </location>
</feature>
<dbReference type="EMBL" id="CAJPEV010007347">
    <property type="protein sequence ID" value="CAG0904713.1"/>
    <property type="molecule type" value="Genomic_DNA"/>
</dbReference>
<dbReference type="Pfam" id="PF00999">
    <property type="entry name" value="Na_H_Exchanger"/>
    <property type="match status" value="1"/>
</dbReference>
<dbReference type="AlphaFoldDB" id="A0A7R9FT52"/>
<keyword evidence="6 11" id="KW-0812">Transmembrane</keyword>
<dbReference type="GO" id="GO:1902600">
    <property type="term" value="P:proton transmembrane transport"/>
    <property type="evidence" value="ECO:0007669"/>
    <property type="project" value="InterPro"/>
</dbReference>
<dbReference type="GO" id="GO:0005886">
    <property type="term" value="C:plasma membrane"/>
    <property type="evidence" value="ECO:0007669"/>
    <property type="project" value="InterPro"/>
</dbReference>
<dbReference type="InterPro" id="IPR004771">
    <property type="entry name" value="K/H_exchanger"/>
</dbReference>
<feature type="transmembrane region" description="Helical" evidence="11">
    <location>
        <begin position="326"/>
        <end position="350"/>
    </location>
</feature>
<reference evidence="13" key="1">
    <citation type="submission" date="2020-11" db="EMBL/GenBank/DDBJ databases">
        <authorList>
            <person name="Tran Van P."/>
        </authorList>
    </citation>
    <scope>NUCLEOTIDE SEQUENCE</scope>
</reference>
<dbReference type="Pfam" id="PF02525">
    <property type="entry name" value="Flavodoxin_2"/>
    <property type="match status" value="1"/>
</dbReference>
<evidence type="ECO:0000256" key="1">
    <source>
        <dbReference type="ARBA" id="ARBA00004141"/>
    </source>
</evidence>
<protein>
    <recommendedName>
        <fullName evidence="12">RCK N-terminal domain-containing protein</fullName>
    </recommendedName>
</protein>
<dbReference type="SUPFAM" id="SSF52218">
    <property type="entry name" value="Flavoproteins"/>
    <property type="match status" value="1"/>
</dbReference>
<keyword evidence="3" id="KW-0050">Antiport</keyword>
<dbReference type="Gene3D" id="3.40.50.360">
    <property type="match status" value="1"/>
</dbReference>